<dbReference type="GO" id="GO:0004521">
    <property type="term" value="F:RNA endonuclease activity"/>
    <property type="evidence" value="ECO:0007669"/>
    <property type="project" value="TreeGrafter"/>
</dbReference>
<sequence>YFKQLSGRKHPISNYCGQTNIGSQGGTGTQFPAGSQDTANYFGAVNHQSGADVSAAPSDEKNMEIVDECNYICIPLSMFDESPSSPVEVQNGKINYNLIEGFPSCADIRKRKSYVMSYNTETKNAEWVYEILNKSTLDKKCKENISFGKNELESKDYQQGHLAAAANHTWCQEAYHDTFLMSNMIPQFSALNQGMWKTLENHCRELVEPDCNVHVYTGPLYLKRRNYDYVRVLDPKKLNNSEEKAKPTHLFKVIIVEKNGRVEEPECYVMPNKKSEYNKTTEEEKELDDFIKNIEDIQKLSGLKFKIDKPQHNMIDHIEKITWKGEDGKGESCEVKIEVKILKNP</sequence>
<feature type="active site" description="Proton acceptor" evidence="2">
    <location>
        <position position="161"/>
    </location>
</feature>
<dbReference type="Proteomes" id="UP000472262">
    <property type="component" value="Unassembled WGS sequence"/>
</dbReference>
<feature type="domain" description="DNA/RNA non-specific endonuclease/pyrophosphatase/phosphodiesterase" evidence="5">
    <location>
        <begin position="110"/>
        <end position="309"/>
    </location>
</feature>
<dbReference type="InParanoid" id="A0A672KHZ9"/>
<dbReference type="SMART" id="SM00892">
    <property type="entry name" value="Endonuclease_NS"/>
    <property type="match status" value="1"/>
</dbReference>
<dbReference type="PANTHER" id="PTHR13966">
    <property type="entry name" value="ENDONUCLEASE RELATED"/>
    <property type="match status" value="1"/>
</dbReference>
<dbReference type="GO" id="GO:0005634">
    <property type="term" value="C:nucleus"/>
    <property type="evidence" value="ECO:0007669"/>
    <property type="project" value="TreeGrafter"/>
</dbReference>
<dbReference type="GO" id="GO:0046872">
    <property type="term" value="F:metal ion binding"/>
    <property type="evidence" value="ECO:0007669"/>
    <property type="project" value="UniProtKB-KW"/>
</dbReference>
<evidence type="ECO:0000256" key="3">
    <source>
        <dbReference type="PIRSR" id="PIRSR640255-2"/>
    </source>
</evidence>
<dbReference type="GO" id="GO:0003676">
    <property type="term" value="F:nucleic acid binding"/>
    <property type="evidence" value="ECO:0007669"/>
    <property type="project" value="InterPro"/>
</dbReference>
<dbReference type="Pfam" id="PF01223">
    <property type="entry name" value="Endonuclease_NS"/>
    <property type="match status" value="1"/>
</dbReference>
<proteinExistence type="inferred from homology"/>
<dbReference type="InterPro" id="IPR044925">
    <property type="entry name" value="His-Me_finger_sf"/>
</dbReference>
<dbReference type="CDD" id="cd00091">
    <property type="entry name" value="NUC"/>
    <property type="match status" value="1"/>
</dbReference>
<name>A0A672KHZ9_SINGR</name>
<reference evidence="6" key="2">
    <citation type="submission" date="2025-09" db="UniProtKB">
        <authorList>
            <consortium name="Ensembl"/>
        </authorList>
    </citation>
    <scope>IDENTIFICATION</scope>
</reference>
<dbReference type="GO" id="GO:0000014">
    <property type="term" value="F:single-stranded DNA endodeoxyribonuclease activity"/>
    <property type="evidence" value="ECO:0007669"/>
    <property type="project" value="TreeGrafter"/>
</dbReference>
<reference evidence="6" key="1">
    <citation type="submission" date="2025-08" db="UniProtKB">
        <authorList>
            <consortium name="Ensembl"/>
        </authorList>
    </citation>
    <scope>IDENTIFICATION</scope>
</reference>
<evidence type="ECO:0000313" key="7">
    <source>
        <dbReference type="Proteomes" id="UP000472262"/>
    </source>
</evidence>
<keyword evidence="7" id="KW-1185">Reference proteome</keyword>
<accession>A0A672KHZ9</accession>
<dbReference type="SUPFAM" id="SSF54060">
    <property type="entry name" value="His-Me finger endonucleases"/>
    <property type="match status" value="1"/>
</dbReference>
<dbReference type="Gene3D" id="3.40.570.10">
    <property type="entry name" value="Extracellular Endonuclease, subunit A"/>
    <property type="match status" value="1"/>
</dbReference>
<dbReference type="InterPro" id="IPR001604">
    <property type="entry name" value="Endo_G_ENPP1-like_dom"/>
</dbReference>
<comment type="similarity">
    <text evidence="1">Belongs to the DNA/RNA non-specific endonuclease family.</text>
</comment>
<evidence type="ECO:0000259" key="5">
    <source>
        <dbReference type="SMART" id="SM00892"/>
    </source>
</evidence>
<dbReference type="GO" id="GO:0005743">
    <property type="term" value="C:mitochondrial inner membrane"/>
    <property type="evidence" value="ECO:0007669"/>
    <property type="project" value="TreeGrafter"/>
</dbReference>
<evidence type="ECO:0000256" key="2">
    <source>
        <dbReference type="PIRSR" id="PIRSR640255-1"/>
    </source>
</evidence>
<organism evidence="6 7">
    <name type="scientific">Sinocyclocheilus grahami</name>
    <name type="common">Dianchi golden-line fish</name>
    <name type="synonym">Barbus grahami</name>
    <dbReference type="NCBI Taxonomy" id="75366"/>
    <lineage>
        <taxon>Eukaryota</taxon>
        <taxon>Metazoa</taxon>
        <taxon>Chordata</taxon>
        <taxon>Craniata</taxon>
        <taxon>Vertebrata</taxon>
        <taxon>Euteleostomi</taxon>
        <taxon>Actinopterygii</taxon>
        <taxon>Neopterygii</taxon>
        <taxon>Teleostei</taxon>
        <taxon>Ostariophysi</taxon>
        <taxon>Cypriniformes</taxon>
        <taxon>Cyprinidae</taxon>
        <taxon>Cyprininae</taxon>
        <taxon>Sinocyclocheilus</taxon>
    </lineage>
</organism>
<evidence type="ECO:0000313" key="6">
    <source>
        <dbReference type="Ensembl" id="ENSSGRP00000011133.1"/>
    </source>
</evidence>
<dbReference type="InterPro" id="IPR040255">
    <property type="entry name" value="Non-specific_endonuclease"/>
</dbReference>
<dbReference type="GO" id="GO:0006309">
    <property type="term" value="P:apoptotic DNA fragmentation"/>
    <property type="evidence" value="ECO:0007669"/>
    <property type="project" value="TreeGrafter"/>
</dbReference>
<feature type="binding site" evidence="3">
    <location>
        <position position="192"/>
    </location>
    <ligand>
        <name>Mg(2+)</name>
        <dbReference type="ChEBI" id="CHEBI:18420"/>
        <note>catalytic</note>
    </ligand>
</feature>
<evidence type="ECO:0000259" key="4">
    <source>
        <dbReference type="SMART" id="SM00477"/>
    </source>
</evidence>
<dbReference type="Ensembl" id="ENSSGRT00000012076.1">
    <property type="protein sequence ID" value="ENSSGRP00000011133.1"/>
    <property type="gene ID" value="ENSSGRG00000007251.1"/>
</dbReference>
<feature type="domain" description="ENPP1-3/EXOG-like endonuclease/phosphodiesterase" evidence="4">
    <location>
        <begin position="111"/>
        <end position="312"/>
    </location>
</feature>
<evidence type="ECO:0000256" key="1">
    <source>
        <dbReference type="ARBA" id="ARBA00010052"/>
    </source>
</evidence>
<dbReference type="AlphaFoldDB" id="A0A672KHZ9"/>
<dbReference type="PANTHER" id="PTHR13966:SF5">
    <property type="entry name" value="ENDONUCLEASE G, MITOCHONDRIAL"/>
    <property type="match status" value="1"/>
</dbReference>
<dbReference type="SMART" id="SM00477">
    <property type="entry name" value="NUC"/>
    <property type="match status" value="1"/>
</dbReference>
<evidence type="ECO:0008006" key="8">
    <source>
        <dbReference type="Google" id="ProtNLM"/>
    </source>
</evidence>
<keyword evidence="3" id="KW-0479">Metal-binding</keyword>
<dbReference type="InterPro" id="IPR020821">
    <property type="entry name" value="ENPP1-3/EXOG-like_nuc-like"/>
</dbReference>
<protein>
    <recommendedName>
        <fullName evidence="8">Endonuclease</fullName>
    </recommendedName>
</protein>
<dbReference type="InterPro" id="IPR044929">
    <property type="entry name" value="DNA/RNA_non-sp_Endonuclease_sf"/>
</dbReference>